<sequence>METGLSKRADAFASLGKYLNNLSDNELDIWFRQAENNNSWFTNANVRQALNGIISLLDEKKLKQLIKGYSSAYKSRNVGVVMAGNIPAAGFHDFLCVLLTGHHFYGKLAATDNVLLRKIATLLIEIEPSFADKISFQDMLKNMDAYIASGSDNSAKYFKAYFSKVPHIVRKNRSSVAVLNGKEGENELKLLSDDIFTYFGLGCRNVSKLFVPKGYNFDTFYKNMNKFEGILNFHKYANNYDYQKSIFLLNKVDHLDNGFLMLKKDEQIVSPISVVYYEEYEDLAVLQTKISANREKIQAILSANGWYTDSVSFGNAQCPAPWDYADNVDTMKFLMEL</sequence>
<dbReference type="Proteomes" id="UP000030185">
    <property type="component" value="Unassembled WGS sequence"/>
</dbReference>
<dbReference type="AlphaFoldDB" id="A0A098LLE0"/>
<proteinExistence type="predicted"/>
<evidence type="ECO:0000313" key="2">
    <source>
        <dbReference type="Proteomes" id="UP000030185"/>
    </source>
</evidence>
<dbReference type="OrthoDB" id="1522941at2"/>
<keyword evidence="2" id="KW-1185">Reference proteome</keyword>
<name>A0A098LLE0_9BACT</name>
<dbReference type="eggNOG" id="COG1012">
    <property type="taxonomic scope" value="Bacteria"/>
</dbReference>
<protein>
    <submittedName>
        <fullName evidence="1">Acyl-CoA reductase</fullName>
    </submittedName>
</protein>
<dbReference type="EMBL" id="BBLT01000016">
    <property type="protein sequence ID" value="GAL87770.1"/>
    <property type="molecule type" value="Genomic_DNA"/>
</dbReference>
<organism evidence="1 2">
    <name type="scientific">Sporocytophaga myxococcoides</name>
    <dbReference type="NCBI Taxonomy" id="153721"/>
    <lineage>
        <taxon>Bacteria</taxon>
        <taxon>Pseudomonadati</taxon>
        <taxon>Bacteroidota</taxon>
        <taxon>Cytophagia</taxon>
        <taxon>Cytophagales</taxon>
        <taxon>Cytophagaceae</taxon>
        <taxon>Sporocytophaga</taxon>
    </lineage>
</organism>
<reference evidence="1 2" key="1">
    <citation type="submission" date="2014-09" db="EMBL/GenBank/DDBJ databases">
        <title>Sporocytophaga myxococcoides PG-01 genome sequencing.</title>
        <authorList>
            <person name="Liu L."/>
            <person name="Gao P.J."/>
            <person name="Chen G.J."/>
            <person name="Wang L.S."/>
        </authorList>
    </citation>
    <scope>NUCLEOTIDE SEQUENCE [LARGE SCALE GENOMIC DNA]</scope>
    <source>
        <strain evidence="1 2">PG-01</strain>
    </source>
</reference>
<evidence type="ECO:0000313" key="1">
    <source>
        <dbReference type="EMBL" id="GAL87770.1"/>
    </source>
</evidence>
<dbReference type="RefSeq" id="WP_045469845.1">
    <property type="nucleotide sequence ID" value="NZ_BBLT01000016.1"/>
</dbReference>
<gene>
    <name evidence="1" type="ORF">MYP_5001</name>
</gene>
<dbReference type="STRING" id="153721.MYP_5001"/>
<comment type="caution">
    <text evidence="1">The sequence shown here is derived from an EMBL/GenBank/DDBJ whole genome shotgun (WGS) entry which is preliminary data.</text>
</comment>
<accession>A0A098LLE0</accession>